<evidence type="ECO:0000256" key="1">
    <source>
        <dbReference type="SAM" id="Phobius"/>
    </source>
</evidence>
<keyword evidence="3" id="KW-1185">Reference proteome</keyword>
<accession>A0ABV1YXB6</accession>
<dbReference type="RefSeq" id="WP_352557489.1">
    <property type="nucleotide sequence ID" value="NZ_JAMYQB010000006.1"/>
</dbReference>
<feature type="transmembrane region" description="Helical" evidence="1">
    <location>
        <begin position="231"/>
        <end position="251"/>
    </location>
</feature>
<protein>
    <submittedName>
        <fullName evidence="2">DMT family transporter</fullName>
    </submittedName>
</protein>
<organism evidence="2 3">
    <name type="scientific">Mesorhizobium caraganae</name>
    <dbReference type="NCBI Taxonomy" id="483206"/>
    <lineage>
        <taxon>Bacteria</taxon>
        <taxon>Pseudomonadati</taxon>
        <taxon>Pseudomonadota</taxon>
        <taxon>Alphaproteobacteria</taxon>
        <taxon>Hyphomicrobiales</taxon>
        <taxon>Phyllobacteriaceae</taxon>
        <taxon>Mesorhizobium</taxon>
    </lineage>
</organism>
<evidence type="ECO:0000313" key="2">
    <source>
        <dbReference type="EMBL" id="MER9404412.1"/>
    </source>
</evidence>
<dbReference type="Proteomes" id="UP001433071">
    <property type="component" value="Unassembled WGS sequence"/>
</dbReference>
<proteinExistence type="predicted"/>
<feature type="transmembrane region" description="Helical" evidence="1">
    <location>
        <begin position="34"/>
        <end position="57"/>
    </location>
</feature>
<name>A0ABV1YXB6_9HYPH</name>
<feature type="transmembrane region" description="Helical" evidence="1">
    <location>
        <begin position="189"/>
        <end position="211"/>
    </location>
</feature>
<dbReference type="PANTHER" id="PTHR34821">
    <property type="entry name" value="INNER MEMBRANE PROTEIN YDCZ"/>
    <property type="match status" value="1"/>
</dbReference>
<gene>
    <name evidence="2" type="ORF">NKI36_10160</name>
</gene>
<feature type="transmembrane region" description="Helical" evidence="1">
    <location>
        <begin position="95"/>
        <end position="118"/>
    </location>
</feature>
<comment type="caution">
    <text evidence="2">The sequence shown here is derived from an EMBL/GenBank/DDBJ whole genome shotgun (WGS) entry which is preliminary data.</text>
</comment>
<sequence length="308" mass="31179">MEILFIPLALVAGGLLAVQAGANAQLSKAVGSPFAATTLQLAVGAVVLLSVTTLTGTTPALLAVRNAEWWHAIGGTASAFYVVSTILLFPRLGAVVSVGLFIAGQMLASFALDTFGWLGIPEAGLRAGPAFGLLIVLIGAALIVLGQKGAADNLAPSKLGWIGLALLSGAVLPVQGAVNALLRHDLGGAPFAVGTISFLVAMLAMAAVLLATLALTKTPCPRVAGLSSMPWWGWLGGFAGATYVTTVFTAIPVIGAAAAVSLTVAGQQVASIFVDTFGWFRLPQRLVSGMRLAGVMLLLAGCIVIKAL</sequence>
<reference evidence="2 3" key="1">
    <citation type="journal article" date="2024" name="Proc. Natl. Acad. Sci. U.S.A.">
        <title>The evolutionary genomics of adaptation to stress in wild rhizobium bacteria.</title>
        <authorList>
            <person name="Kehlet-Delgado H."/>
            <person name="Montoya A.P."/>
            <person name="Jensen K.T."/>
            <person name="Wendlandt C.E."/>
            <person name="Dexheimer C."/>
            <person name="Roberts M."/>
            <person name="Torres Martinez L."/>
            <person name="Friesen M.L."/>
            <person name="Griffitts J.S."/>
            <person name="Porter S.S."/>
        </authorList>
    </citation>
    <scope>NUCLEOTIDE SEQUENCE [LARGE SCALE GENOMIC DNA]</scope>
    <source>
        <strain evidence="2 3">M0641</strain>
    </source>
</reference>
<dbReference type="EMBL" id="JAMYQB010000006">
    <property type="protein sequence ID" value="MER9404412.1"/>
    <property type="molecule type" value="Genomic_DNA"/>
</dbReference>
<dbReference type="Pfam" id="PF04657">
    <property type="entry name" value="DMT_YdcZ"/>
    <property type="match status" value="2"/>
</dbReference>
<keyword evidence="1" id="KW-0812">Transmembrane</keyword>
<dbReference type="InterPro" id="IPR006750">
    <property type="entry name" value="YdcZ"/>
</dbReference>
<dbReference type="PANTHER" id="PTHR34821:SF2">
    <property type="entry name" value="INNER MEMBRANE PROTEIN YDCZ"/>
    <property type="match status" value="1"/>
</dbReference>
<keyword evidence="1" id="KW-0472">Membrane</keyword>
<feature type="transmembrane region" description="Helical" evidence="1">
    <location>
        <begin position="286"/>
        <end position="305"/>
    </location>
</feature>
<feature type="transmembrane region" description="Helical" evidence="1">
    <location>
        <begin position="159"/>
        <end position="182"/>
    </location>
</feature>
<evidence type="ECO:0000313" key="3">
    <source>
        <dbReference type="Proteomes" id="UP001433071"/>
    </source>
</evidence>
<feature type="transmembrane region" description="Helical" evidence="1">
    <location>
        <begin position="130"/>
        <end position="147"/>
    </location>
</feature>
<keyword evidence="1" id="KW-1133">Transmembrane helix</keyword>